<dbReference type="EMBL" id="VSSQ01006350">
    <property type="protein sequence ID" value="MPM32403.1"/>
    <property type="molecule type" value="Genomic_DNA"/>
</dbReference>
<evidence type="ECO:0000256" key="5">
    <source>
        <dbReference type="ARBA" id="ARBA00023002"/>
    </source>
</evidence>
<keyword evidence="3" id="KW-0554">One-carbon metabolism</keyword>
<dbReference type="AlphaFoldDB" id="A0A644Z103"/>
<evidence type="ECO:0000256" key="1">
    <source>
        <dbReference type="ARBA" id="ARBA00004903"/>
    </source>
</evidence>
<gene>
    <name evidence="7" type="primary">dfrA_7</name>
    <name evidence="7" type="ORF">SDC9_78965</name>
</gene>
<comment type="pathway">
    <text evidence="1">Cofactor biosynthesis; tetrahydrofolate biosynthesis; 5,6,7,8-tetrahydrofolate from 7,8-dihydrofolate: step 1/1.</text>
</comment>
<evidence type="ECO:0000313" key="7">
    <source>
        <dbReference type="EMBL" id="MPM32403.1"/>
    </source>
</evidence>
<keyword evidence="4" id="KW-0521">NADP</keyword>
<feature type="domain" description="DHFR" evidence="6">
    <location>
        <begin position="1"/>
        <end position="161"/>
    </location>
</feature>
<dbReference type="InterPro" id="IPR001796">
    <property type="entry name" value="DHFR_dom"/>
</dbReference>
<dbReference type="GO" id="GO:0046654">
    <property type="term" value="P:tetrahydrofolate biosynthetic process"/>
    <property type="evidence" value="ECO:0007669"/>
    <property type="project" value="InterPro"/>
</dbReference>
<reference evidence="7" key="1">
    <citation type="submission" date="2019-08" db="EMBL/GenBank/DDBJ databases">
        <authorList>
            <person name="Kucharzyk K."/>
            <person name="Murdoch R.W."/>
            <person name="Higgins S."/>
            <person name="Loffler F."/>
        </authorList>
    </citation>
    <scope>NUCLEOTIDE SEQUENCE</scope>
</reference>
<dbReference type="Pfam" id="PF00186">
    <property type="entry name" value="DHFR_1"/>
    <property type="match status" value="1"/>
</dbReference>
<dbReference type="PANTHER" id="PTHR48069:SF3">
    <property type="entry name" value="DIHYDROFOLATE REDUCTASE"/>
    <property type="match status" value="1"/>
</dbReference>
<dbReference type="PRINTS" id="PR00070">
    <property type="entry name" value="DHFR"/>
</dbReference>
<accession>A0A644Z103</accession>
<dbReference type="SUPFAM" id="SSF53597">
    <property type="entry name" value="Dihydrofolate reductase-like"/>
    <property type="match status" value="1"/>
</dbReference>
<evidence type="ECO:0000256" key="3">
    <source>
        <dbReference type="ARBA" id="ARBA00022563"/>
    </source>
</evidence>
<keyword evidence="5 7" id="KW-0560">Oxidoreductase</keyword>
<dbReference type="GO" id="GO:0004146">
    <property type="term" value="F:dihydrofolate reductase activity"/>
    <property type="evidence" value="ECO:0007669"/>
    <property type="project" value="UniProtKB-EC"/>
</dbReference>
<evidence type="ECO:0000256" key="2">
    <source>
        <dbReference type="ARBA" id="ARBA00012856"/>
    </source>
</evidence>
<dbReference type="GO" id="GO:0050661">
    <property type="term" value="F:NADP binding"/>
    <property type="evidence" value="ECO:0007669"/>
    <property type="project" value="InterPro"/>
</dbReference>
<dbReference type="Gene3D" id="3.40.430.10">
    <property type="entry name" value="Dihydrofolate Reductase, subunit A"/>
    <property type="match status" value="1"/>
</dbReference>
<dbReference type="GO" id="GO:0046655">
    <property type="term" value="P:folic acid metabolic process"/>
    <property type="evidence" value="ECO:0007669"/>
    <property type="project" value="TreeGrafter"/>
</dbReference>
<comment type="caution">
    <text evidence="7">The sequence shown here is derived from an EMBL/GenBank/DDBJ whole genome shotgun (WGS) entry which is preliminary data.</text>
</comment>
<protein>
    <recommendedName>
        <fullName evidence="2">dihydrofolate reductase</fullName>
        <ecNumber evidence="2">1.5.1.3</ecNumber>
    </recommendedName>
</protein>
<dbReference type="InterPro" id="IPR012259">
    <property type="entry name" value="DHFR"/>
</dbReference>
<sequence length="162" mass="18504">MKMIAAADKNWAIGNKGELLTQLSGDMKFFRSKTAGNVVILGRKTLSTFPGGKPLKNRENIVLTTNEEFDGQGAVIVHSVEELLEYAKRFDDGDVYVIGGESVYSQLIQYCDTAYITKFDKEFEADVYIENLDKSEEWFLDEESEPIEEKGICYHFCTYRRK</sequence>
<dbReference type="PANTHER" id="PTHR48069">
    <property type="entry name" value="DIHYDROFOLATE REDUCTASE"/>
    <property type="match status" value="1"/>
</dbReference>
<dbReference type="PROSITE" id="PS51330">
    <property type="entry name" value="DHFR_2"/>
    <property type="match status" value="1"/>
</dbReference>
<organism evidence="7">
    <name type="scientific">bioreactor metagenome</name>
    <dbReference type="NCBI Taxonomy" id="1076179"/>
    <lineage>
        <taxon>unclassified sequences</taxon>
        <taxon>metagenomes</taxon>
        <taxon>ecological metagenomes</taxon>
    </lineage>
</organism>
<dbReference type="InterPro" id="IPR024072">
    <property type="entry name" value="DHFR-like_dom_sf"/>
</dbReference>
<dbReference type="GO" id="GO:0046452">
    <property type="term" value="P:dihydrofolate metabolic process"/>
    <property type="evidence" value="ECO:0007669"/>
    <property type="project" value="TreeGrafter"/>
</dbReference>
<dbReference type="GO" id="GO:0006730">
    <property type="term" value="P:one-carbon metabolic process"/>
    <property type="evidence" value="ECO:0007669"/>
    <property type="project" value="UniProtKB-KW"/>
</dbReference>
<evidence type="ECO:0000259" key="6">
    <source>
        <dbReference type="PROSITE" id="PS51330"/>
    </source>
</evidence>
<proteinExistence type="predicted"/>
<dbReference type="CDD" id="cd00209">
    <property type="entry name" value="DHFR"/>
    <property type="match status" value="1"/>
</dbReference>
<evidence type="ECO:0000256" key="4">
    <source>
        <dbReference type="ARBA" id="ARBA00022857"/>
    </source>
</evidence>
<name>A0A644Z103_9ZZZZ</name>
<dbReference type="EC" id="1.5.1.3" evidence="2"/>